<dbReference type="Gene3D" id="3.40.50.300">
    <property type="entry name" value="P-loop containing nucleotide triphosphate hydrolases"/>
    <property type="match status" value="1"/>
</dbReference>
<name>A0A1I0GDY9_9BACI</name>
<dbReference type="Pfam" id="PF13614">
    <property type="entry name" value="AAA_31"/>
    <property type="match status" value="1"/>
</dbReference>
<dbReference type="CDD" id="cd02042">
    <property type="entry name" value="ParAB_family"/>
    <property type="match status" value="1"/>
</dbReference>
<dbReference type="RefSeq" id="WP_244513641.1">
    <property type="nucleotide sequence ID" value="NZ_FOHE01000020.1"/>
</dbReference>
<feature type="domain" description="AAA" evidence="2">
    <location>
        <begin position="2"/>
        <end position="198"/>
    </location>
</feature>
<keyword evidence="4" id="KW-1185">Reference proteome</keyword>
<reference evidence="3 4" key="1">
    <citation type="submission" date="2016-10" db="EMBL/GenBank/DDBJ databases">
        <authorList>
            <person name="de Groot N.N."/>
        </authorList>
    </citation>
    <scope>NUCLEOTIDE SEQUENCE [LARGE SCALE GENOMIC DNA]</scope>
    <source>
        <strain evidence="3 4">IBRC-M 10780</strain>
    </source>
</reference>
<sequence>MNYKGGVGKTTIAANLAGEIANRGNRVLLIDLDPQANLTLSFVTIDQWLDLDRKGRTIKHWYDEFLDRDQDVSLKESVITPSVVNNKLEQGKIDMICSHLELIHVDMELSSRLGGNTERTIRSNYLRVLTRLQNKLEEINDDYDIIIIDCPPNFNLVTQNAIIASDAFVVPAKADYLSTLGINTLVRHVKDLEEKFNQYAIEAEERTISPKMLGVIFTMVSFYKQKPTAVQQEYINQVEREHRCFRFLLRENKTLFAMAPETGVPVVLGKGYPQQERVREEIQGIVKEILTLTRMFT</sequence>
<protein>
    <submittedName>
        <fullName evidence="3">Chromosome partitioning protein</fullName>
    </submittedName>
</protein>
<proteinExistence type="predicted"/>
<organism evidence="3 4">
    <name type="scientific">Oceanobacillus limi</name>
    <dbReference type="NCBI Taxonomy" id="930131"/>
    <lineage>
        <taxon>Bacteria</taxon>
        <taxon>Bacillati</taxon>
        <taxon>Bacillota</taxon>
        <taxon>Bacilli</taxon>
        <taxon>Bacillales</taxon>
        <taxon>Bacillaceae</taxon>
        <taxon>Oceanobacillus</taxon>
    </lineage>
</organism>
<evidence type="ECO:0000313" key="4">
    <source>
        <dbReference type="Proteomes" id="UP000198618"/>
    </source>
</evidence>
<dbReference type="SUPFAM" id="SSF52540">
    <property type="entry name" value="P-loop containing nucleoside triphosphate hydrolases"/>
    <property type="match status" value="1"/>
</dbReference>
<evidence type="ECO:0000313" key="3">
    <source>
        <dbReference type="EMBL" id="SET68365.1"/>
    </source>
</evidence>
<dbReference type="STRING" id="930131.SAMN05216389_12058"/>
<evidence type="ECO:0000256" key="1">
    <source>
        <dbReference type="SAM" id="Coils"/>
    </source>
</evidence>
<dbReference type="InterPro" id="IPR025669">
    <property type="entry name" value="AAA_dom"/>
</dbReference>
<dbReference type="PANTHER" id="PTHR13696:SF99">
    <property type="entry name" value="COBYRINIC ACID AC-DIAMIDE SYNTHASE"/>
    <property type="match status" value="1"/>
</dbReference>
<evidence type="ECO:0000259" key="2">
    <source>
        <dbReference type="Pfam" id="PF13614"/>
    </source>
</evidence>
<keyword evidence="1" id="KW-0175">Coiled coil</keyword>
<dbReference type="InterPro" id="IPR050678">
    <property type="entry name" value="DNA_Partitioning_ATPase"/>
</dbReference>
<gene>
    <name evidence="3" type="ORF">SAMN05216389_12058</name>
</gene>
<dbReference type="Proteomes" id="UP000198618">
    <property type="component" value="Unassembled WGS sequence"/>
</dbReference>
<dbReference type="AlphaFoldDB" id="A0A1I0GDY9"/>
<dbReference type="PANTHER" id="PTHR13696">
    <property type="entry name" value="P-LOOP CONTAINING NUCLEOSIDE TRIPHOSPHATE HYDROLASE"/>
    <property type="match status" value="1"/>
</dbReference>
<dbReference type="EMBL" id="FOHE01000020">
    <property type="protein sequence ID" value="SET68365.1"/>
    <property type="molecule type" value="Genomic_DNA"/>
</dbReference>
<dbReference type="InterPro" id="IPR027417">
    <property type="entry name" value="P-loop_NTPase"/>
</dbReference>
<feature type="coiled-coil region" evidence="1">
    <location>
        <begin position="122"/>
        <end position="149"/>
    </location>
</feature>
<accession>A0A1I0GDY9</accession>